<evidence type="ECO:0000256" key="1">
    <source>
        <dbReference type="ARBA" id="ARBA00023015"/>
    </source>
</evidence>
<dbReference type="InterPro" id="IPR028082">
    <property type="entry name" value="Peripla_BP_I"/>
</dbReference>
<dbReference type="EMBL" id="PSVT01000015">
    <property type="protein sequence ID" value="PPH76686.1"/>
    <property type="molecule type" value="Genomic_DNA"/>
</dbReference>
<evidence type="ECO:0000256" key="2">
    <source>
        <dbReference type="ARBA" id="ARBA00023125"/>
    </source>
</evidence>
<gene>
    <name evidence="6" type="ORF">C5C04_11045</name>
    <name evidence="7" type="ORF">C5C40_08400</name>
</gene>
<evidence type="ECO:0000313" key="6">
    <source>
        <dbReference type="EMBL" id="PPF12229.1"/>
    </source>
</evidence>
<evidence type="ECO:0000256" key="4">
    <source>
        <dbReference type="SAM" id="MobiDB-lite"/>
    </source>
</evidence>
<dbReference type="SUPFAM" id="SSF53822">
    <property type="entry name" value="Periplasmic binding protein-like I"/>
    <property type="match status" value="1"/>
</dbReference>
<dbReference type="Proteomes" id="UP000239698">
    <property type="component" value="Unassembled WGS sequence"/>
</dbReference>
<evidence type="ECO:0000256" key="3">
    <source>
        <dbReference type="ARBA" id="ARBA00023163"/>
    </source>
</evidence>
<protein>
    <recommendedName>
        <fullName evidence="5">Transcriptional regulator LacI/GalR-like sensor domain-containing protein</fullName>
    </recommendedName>
</protein>
<dbReference type="GO" id="GO:0003677">
    <property type="term" value="F:DNA binding"/>
    <property type="evidence" value="ECO:0007669"/>
    <property type="project" value="UniProtKB-KW"/>
</dbReference>
<accession>A0ABD6W7R6</accession>
<evidence type="ECO:0000313" key="9">
    <source>
        <dbReference type="Proteomes" id="UP000239698"/>
    </source>
</evidence>
<organism evidence="6 8">
    <name type="scientific">Rathayibacter rathayi</name>
    <name type="common">Corynebacterium rathayi</name>
    <dbReference type="NCBI Taxonomy" id="33887"/>
    <lineage>
        <taxon>Bacteria</taxon>
        <taxon>Bacillati</taxon>
        <taxon>Actinomycetota</taxon>
        <taxon>Actinomycetes</taxon>
        <taxon>Micrococcales</taxon>
        <taxon>Microbacteriaceae</taxon>
        <taxon>Rathayibacter</taxon>
    </lineage>
</organism>
<keyword evidence="2" id="KW-0238">DNA-binding</keyword>
<feature type="region of interest" description="Disordered" evidence="4">
    <location>
        <begin position="1"/>
        <end position="53"/>
    </location>
</feature>
<dbReference type="Pfam" id="PF13377">
    <property type="entry name" value="Peripla_BP_3"/>
    <property type="match status" value="1"/>
</dbReference>
<evidence type="ECO:0000313" key="7">
    <source>
        <dbReference type="EMBL" id="PPH76686.1"/>
    </source>
</evidence>
<name>A0ABD6W7R6_RATRA</name>
<feature type="compositionally biased region" description="Low complexity" evidence="4">
    <location>
        <begin position="8"/>
        <end position="22"/>
    </location>
</feature>
<sequence length="263" mass="28325">MRVRVRVRTSSSLRSATAPSASQQDASAVGATVGPRRRRVESRRRRPTASPVSCRAFSSTTFRRNHVPVTTRFHGDSARDPDAGVPPDEPAFLQTKQTDADHLPTVVPDADLDRDSSRYLGDDAGGRDALRLAGTRVPCDALTCVETAFPSIVAEAATTVFVPEALAIVTDTVSSDWFVACTVTSASVFRVSPAVTLQEADQRGLRRHDASAIAVIEAARTLGMAVPEQLSVVSYDEVQGGSRIVPALTTVRQPLHRARRPER</sequence>
<dbReference type="InterPro" id="IPR046335">
    <property type="entry name" value="LacI/GalR-like_sensor"/>
</dbReference>
<feature type="compositionally biased region" description="Basic residues" evidence="4">
    <location>
        <begin position="35"/>
        <end position="47"/>
    </location>
</feature>
<keyword evidence="9" id="KW-1185">Reference proteome</keyword>
<evidence type="ECO:0000313" key="8">
    <source>
        <dbReference type="Proteomes" id="UP000237881"/>
    </source>
</evidence>
<dbReference type="Proteomes" id="UP000237881">
    <property type="component" value="Unassembled WGS sequence"/>
</dbReference>
<keyword evidence="3" id="KW-0804">Transcription</keyword>
<keyword evidence="1" id="KW-0805">Transcription regulation</keyword>
<reference evidence="8 9" key="1">
    <citation type="submission" date="2018-02" db="EMBL/GenBank/DDBJ databases">
        <title>Bacteriophage NCPPB3778 and a type I-E CRISPR drive the evolution of the US Biological Select Agent, Rathayibacter toxicus.</title>
        <authorList>
            <person name="Davis E.W.II."/>
            <person name="Tabima J.F."/>
            <person name="Weisberg A.J."/>
            <person name="Lopes L.D."/>
            <person name="Wiseman M.S."/>
            <person name="Wiseman M.S."/>
            <person name="Pupko T."/>
            <person name="Belcher M.S."/>
            <person name="Sechler A.J."/>
            <person name="Tancos M.A."/>
            <person name="Schroeder B.K."/>
            <person name="Murray T.D."/>
            <person name="Luster D.G."/>
            <person name="Schneider W.L."/>
            <person name="Rogers E."/>
            <person name="Andreote F.D."/>
            <person name="Grunwald N.J."/>
            <person name="Putnam M.L."/>
            <person name="Chang J.H."/>
        </authorList>
    </citation>
    <scope>NUCLEOTIDE SEQUENCE [LARGE SCALE GENOMIC DNA]</scope>
    <source>
        <strain evidence="7 9">AY1D6</strain>
        <strain evidence="6 8">AY1I9</strain>
    </source>
</reference>
<comment type="caution">
    <text evidence="6">The sequence shown here is derived from an EMBL/GenBank/DDBJ whole genome shotgun (WGS) entry which is preliminary data.</text>
</comment>
<evidence type="ECO:0000259" key="5">
    <source>
        <dbReference type="Pfam" id="PF13377"/>
    </source>
</evidence>
<feature type="domain" description="Transcriptional regulator LacI/GalR-like sensor" evidence="5">
    <location>
        <begin position="209"/>
        <end position="257"/>
    </location>
</feature>
<proteinExistence type="predicted"/>
<dbReference type="Gene3D" id="3.40.50.2300">
    <property type="match status" value="1"/>
</dbReference>
<dbReference type="AlphaFoldDB" id="A0ABD6W7R6"/>
<dbReference type="EMBL" id="PSUL01000027">
    <property type="protein sequence ID" value="PPF12229.1"/>
    <property type="molecule type" value="Genomic_DNA"/>
</dbReference>